<comment type="caution">
    <text evidence="13">The sequence shown here is derived from an EMBL/GenBank/DDBJ whole genome shotgun (WGS) entry which is preliminary data.</text>
</comment>
<comment type="subcellular location">
    <subcellularLocation>
        <location evidence="1">Apical cell membrane</location>
        <topology evidence="1">Multi-pass membrane protein</topology>
    </subcellularLocation>
</comment>
<evidence type="ECO:0000256" key="5">
    <source>
        <dbReference type="ARBA" id="ARBA00022989"/>
    </source>
</evidence>
<evidence type="ECO:0000256" key="7">
    <source>
        <dbReference type="ARBA" id="ARBA00023065"/>
    </source>
</evidence>
<evidence type="ECO:0000256" key="12">
    <source>
        <dbReference type="RuleBase" id="RU000679"/>
    </source>
</evidence>
<keyword evidence="3 12" id="KW-0894">Sodium channel</keyword>
<evidence type="ECO:0000256" key="6">
    <source>
        <dbReference type="ARBA" id="ARBA00023053"/>
    </source>
</evidence>
<dbReference type="Proteomes" id="UP001162483">
    <property type="component" value="Unassembled WGS sequence"/>
</dbReference>
<evidence type="ECO:0000313" key="14">
    <source>
        <dbReference type="Proteomes" id="UP001162483"/>
    </source>
</evidence>
<dbReference type="Pfam" id="PF00858">
    <property type="entry name" value="ASC"/>
    <property type="match status" value="1"/>
</dbReference>
<evidence type="ECO:0000256" key="9">
    <source>
        <dbReference type="ARBA" id="ARBA00023157"/>
    </source>
</evidence>
<evidence type="ECO:0000256" key="11">
    <source>
        <dbReference type="ARBA" id="ARBA00023303"/>
    </source>
</evidence>
<dbReference type="PRINTS" id="PR01078">
    <property type="entry name" value="AMINACHANNEL"/>
</dbReference>
<keyword evidence="6" id="KW-0915">Sodium</keyword>
<keyword evidence="10 12" id="KW-0739">Sodium transport</keyword>
<dbReference type="PANTHER" id="PTHR11690">
    <property type="entry name" value="AMILORIDE-SENSITIVE SODIUM CHANNEL-RELATED"/>
    <property type="match status" value="1"/>
</dbReference>
<keyword evidence="2 12" id="KW-0813">Transport</keyword>
<keyword evidence="7 12" id="KW-0406">Ion transport</keyword>
<evidence type="ECO:0000256" key="10">
    <source>
        <dbReference type="ARBA" id="ARBA00023201"/>
    </source>
</evidence>
<keyword evidence="14" id="KW-1185">Reference proteome</keyword>
<gene>
    <name evidence="13" type="ORF">SPARVUS_LOCUS15637633</name>
</gene>
<dbReference type="EMBL" id="CATNWA010020386">
    <property type="protein sequence ID" value="CAI9618107.1"/>
    <property type="molecule type" value="Genomic_DNA"/>
</dbReference>
<evidence type="ECO:0000256" key="2">
    <source>
        <dbReference type="ARBA" id="ARBA00022448"/>
    </source>
</evidence>
<proteinExistence type="inferred from homology"/>
<keyword evidence="8" id="KW-0472">Membrane</keyword>
<dbReference type="PANTHER" id="PTHR11690:SF19">
    <property type="entry name" value="AMILORIDE-SENSITIVE SODIUM CHANNEL SUBUNIT GAMMA"/>
    <property type="match status" value="1"/>
</dbReference>
<evidence type="ECO:0000256" key="4">
    <source>
        <dbReference type="ARBA" id="ARBA00022692"/>
    </source>
</evidence>
<protein>
    <submittedName>
        <fullName evidence="13">Uncharacterized protein</fullName>
    </submittedName>
</protein>
<keyword evidence="4 12" id="KW-0812">Transmembrane</keyword>
<dbReference type="InterPro" id="IPR001873">
    <property type="entry name" value="ENaC"/>
</dbReference>
<comment type="similarity">
    <text evidence="12">Belongs to the amiloride-sensitive sodium channel (TC 1.A.6) family.</text>
</comment>
<evidence type="ECO:0000256" key="8">
    <source>
        <dbReference type="ARBA" id="ARBA00023136"/>
    </source>
</evidence>
<keyword evidence="9" id="KW-1015">Disulfide bond</keyword>
<organism evidence="13 14">
    <name type="scientific">Staurois parvus</name>
    <dbReference type="NCBI Taxonomy" id="386267"/>
    <lineage>
        <taxon>Eukaryota</taxon>
        <taxon>Metazoa</taxon>
        <taxon>Chordata</taxon>
        <taxon>Craniata</taxon>
        <taxon>Vertebrata</taxon>
        <taxon>Euteleostomi</taxon>
        <taxon>Amphibia</taxon>
        <taxon>Batrachia</taxon>
        <taxon>Anura</taxon>
        <taxon>Neobatrachia</taxon>
        <taxon>Ranoidea</taxon>
        <taxon>Ranidae</taxon>
        <taxon>Staurois</taxon>
    </lineage>
</organism>
<reference evidence="13" key="1">
    <citation type="submission" date="2023-05" db="EMBL/GenBank/DDBJ databases">
        <authorList>
            <person name="Stuckert A."/>
        </authorList>
    </citation>
    <scope>NUCLEOTIDE SEQUENCE</scope>
</reference>
<keyword evidence="11 12" id="KW-0407">Ion channel</keyword>
<feature type="non-terminal residue" evidence="13">
    <location>
        <position position="154"/>
    </location>
</feature>
<keyword evidence="5" id="KW-1133">Transmembrane helix</keyword>
<accession>A0ABN9HB17</accession>
<evidence type="ECO:0000313" key="13">
    <source>
        <dbReference type="EMBL" id="CAI9618107.1"/>
    </source>
</evidence>
<name>A0ABN9HB17_9NEOB</name>
<sequence>MGYSAEDLFVSCFFDGASCDARDFTLFTHPLYGNCYTFNDASREKLFESSMGGAEAGLKLVIYIDEEEYNPFLVTAAGAKILVHDQNDYPFIEESGTELETATETSIGMQLTESSKLSSPYSECTIDGSDVSVPNLYNKTYTYQICLYSCFQLE</sequence>
<evidence type="ECO:0000256" key="3">
    <source>
        <dbReference type="ARBA" id="ARBA00022461"/>
    </source>
</evidence>
<dbReference type="Gene3D" id="2.60.470.10">
    <property type="entry name" value="Acid-sensing ion channels like domains"/>
    <property type="match status" value="1"/>
</dbReference>
<evidence type="ECO:0000256" key="1">
    <source>
        <dbReference type="ARBA" id="ARBA00004424"/>
    </source>
</evidence>